<dbReference type="RefSeq" id="WP_146385131.1">
    <property type="nucleotide sequence ID" value="NZ_VFIO01000003.1"/>
</dbReference>
<sequence length="236" mass="25786">MTCILVAHLGDEVIIAADKRVTQITQDGVKIPHGDTEEKIVRTKVGVITGAGSVAMLDPVKSYVRDHGFNSPDDVLDLILRTRDSFSEFHAESPRLHADLAETSWMFTYPTVVNDQAITRFVYFHQHHSAESLCGLTEGRVMCFPGGFSLEQAQELQAELQSVVTAALDSYPTDQVRELVVSYMLKLISEVSAISETVSSTCDIALVDGKEVMVAMSAWAGDQALTFTPMPQHVAG</sequence>
<proteinExistence type="predicted"/>
<protein>
    <submittedName>
        <fullName evidence="1">Uncharacterized protein</fullName>
    </submittedName>
</protein>
<dbReference type="EMBL" id="VFIO01000003">
    <property type="protein sequence ID" value="TWR89826.1"/>
    <property type="molecule type" value="Genomic_DNA"/>
</dbReference>
<evidence type="ECO:0000313" key="2">
    <source>
        <dbReference type="Proteomes" id="UP000318428"/>
    </source>
</evidence>
<accession>A0ABY3GHE2</accession>
<name>A0ABY3GHE2_9PSED</name>
<keyword evidence="2" id="KW-1185">Reference proteome</keyword>
<reference evidence="1 2" key="1">
    <citation type="submission" date="2019-06" db="EMBL/GenBank/DDBJ databases">
        <title>Pseudomonas bimorpha sp. nov. isolated from bovine raw milk and skim milk concentrate.</title>
        <authorList>
            <person name="Hofmann K."/>
            <person name="Huptas C."/>
            <person name="Doll E."/>
            <person name="Scherer S."/>
            <person name="Wenning M."/>
        </authorList>
    </citation>
    <scope>NUCLEOTIDE SEQUENCE [LARGE SCALE GENOMIC DNA]</scope>
    <source>
        <strain evidence="1 2">DSM 108989</strain>
    </source>
</reference>
<comment type="caution">
    <text evidence="1">The sequence shown here is derived from an EMBL/GenBank/DDBJ whole genome shotgun (WGS) entry which is preliminary data.</text>
</comment>
<dbReference type="Proteomes" id="UP000318428">
    <property type="component" value="Unassembled WGS sequence"/>
</dbReference>
<evidence type="ECO:0000313" key="1">
    <source>
        <dbReference type="EMBL" id="TWR89826.1"/>
    </source>
</evidence>
<organism evidence="1 2">
    <name type="scientific">Pseudomonas saxonica</name>
    <dbReference type="NCBI Taxonomy" id="2600598"/>
    <lineage>
        <taxon>Bacteria</taxon>
        <taxon>Pseudomonadati</taxon>
        <taxon>Pseudomonadota</taxon>
        <taxon>Gammaproteobacteria</taxon>
        <taxon>Pseudomonadales</taxon>
        <taxon>Pseudomonadaceae</taxon>
        <taxon>Pseudomonas</taxon>
    </lineage>
</organism>
<gene>
    <name evidence="1" type="ORF">FJD38_09865</name>
</gene>